<comment type="caution">
    <text evidence="1">The sequence shown here is derived from an EMBL/GenBank/DDBJ whole genome shotgun (WGS) entry which is preliminary data.</text>
</comment>
<reference evidence="1" key="1">
    <citation type="submission" date="2022-05" db="EMBL/GenBank/DDBJ databases">
        <title>Chromosome-level genome of Chaenocephalus aceratus.</title>
        <authorList>
            <person name="Park H."/>
        </authorList>
    </citation>
    <scope>NUCLEOTIDE SEQUENCE</scope>
    <source>
        <strain evidence="1">KU_202001</strain>
    </source>
</reference>
<proteinExistence type="predicted"/>
<name>A0ACB9WZS2_CHAAC</name>
<feature type="non-terminal residue" evidence="1">
    <location>
        <position position="1"/>
    </location>
</feature>
<organism evidence="1 2">
    <name type="scientific">Chaenocephalus aceratus</name>
    <name type="common">Blackfin icefish</name>
    <name type="synonym">Chaenichthys aceratus</name>
    <dbReference type="NCBI Taxonomy" id="36190"/>
    <lineage>
        <taxon>Eukaryota</taxon>
        <taxon>Metazoa</taxon>
        <taxon>Chordata</taxon>
        <taxon>Craniata</taxon>
        <taxon>Vertebrata</taxon>
        <taxon>Euteleostomi</taxon>
        <taxon>Actinopterygii</taxon>
        <taxon>Neopterygii</taxon>
        <taxon>Teleostei</taxon>
        <taxon>Neoteleostei</taxon>
        <taxon>Acanthomorphata</taxon>
        <taxon>Eupercaria</taxon>
        <taxon>Perciformes</taxon>
        <taxon>Notothenioidei</taxon>
        <taxon>Channichthyidae</taxon>
        <taxon>Chaenocephalus</taxon>
    </lineage>
</organism>
<dbReference type="EMBL" id="CM043794">
    <property type="protein sequence ID" value="KAI4819527.1"/>
    <property type="molecule type" value="Genomic_DNA"/>
</dbReference>
<sequence length="72" mass="8241">SNLDPLIMQTDRSRQQVPQAPESEEMSSSTSPEPEPSSLQRRTEADNKFHKRLRVKRCLHPLPPSQNPPHSK</sequence>
<feature type="non-terminal residue" evidence="1">
    <location>
        <position position="72"/>
    </location>
</feature>
<keyword evidence="2" id="KW-1185">Reference proteome</keyword>
<evidence type="ECO:0000313" key="2">
    <source>
        <dbReference type="Proteomes" id="UP001057452"/>
    </source>
</evidence>
<gene>
    <name evidence="1" type="ORF">KUCAC02_004772</name>
</gene>
<evidence type="ECO:0000313" key="1">
    <source>
        <dbReference type="EMBL" id="KAI4819527.1"/>
    </source>
</evidence>
<accession>A0ACB9WZS2</accession>
<protein>
    <submittedName>
        <fullName evidence="1">Uncharacterized protein</fullName>
    </submittedName>
</protein>
<dbReference type="Proteomes" id="UP001057452">
    <property type="component" value="Chromosome 10"/>
</dbReference>